<accession>A0AAW1R3I4</accession>
<dbReference type="AlphaFoldDB" id="A0AAW1R3I4"/>
<sequence length="66" mass="6966">MSSSGSQNIGEANPPNKAGETGATPVPVQEKVKEHEQNAARLKEEKESAETMKTGMPIAELEAVDS</sequence>
<name>A0AAW1R3I4_9CHLO</name>
<proteinExistence type="predicted"/>
<comment type="caution">
    <text evidence="2">The sequence shown here is derived from an EMBL/GenBank/DDBJ whole genome shotgun (WGS) entry which is preliminary data.</text>
</comment>
<dbReference type="Proteomes" id="UP001438707">
    <property type="component" value="Unassembled WGS sequence"/>
</dbReference>
<protein>
    <submittedName>
        <fullName evidence="2">Uncharacterized protein</fullName>
    </submittedName>
</protein>
<reference evidence="2 3" key="1">
    <citation type="journal article" date="2024" name="Nat. Commun.">
        <title>Phylogenomics reveals the evolutionary origins of lichenization in chlorophyte algae.</title>
        <authorList>
            <person name="Puginier C."/>
            <person name="Libourel C."/>
            <person name="Otte J."/>
            <person name="Skaloud P."/>
            <person name="Haon M."/>
            <person name="Grisel S."/>
            <person name="Petersen M."/>
            <person name="Berrin J.G."/>
            <person name="Delaux P.M."/>
            <person name="Dal Grande F."/>
            <person name="Keller J."/>
        </authorList>
    </citation>
    <scope>NUCLEOTIDE SEQUENCE [LARGE SCALE GENOMIC DNA]</scope>
    <source>
        <strain evidence="2 3">SAG 2145</strain>
    </source>
</reference>
<evidence type="ECO:0000313" key="3">
    <source>
        <dbReference type="Proteomes" id="UP001438707"/>
    </source>
</evidence>
<feature type="compositionally biased region" description="Polar residues" evidence="1">
    <location>
        <begin position="1"/>
        <end position="10"/>
    </location>
</feature>
<feature type="region of interest" description="Disordered" evidence="1">
    <location>
        <begin position="1"/>
        <end position="66"/>
    </location>
</feature>
<evidence type="ECO:0000256" key="1">
    <source>
        <dbReference type="SAM" id="MobiDB-lite"/>
    </source>
</evidence>
<evidence type="ECO:0000313" key="2">
    <source>
        <dbReference type="EMBL" id="KAK9828316.1"/>
    </source>
</evidence>
<feature type="compositionally biased region" description="Basic and acidic residues" evidence="1">
    <location>
        <begin position="30"/>
        <end position="50"/>
    </location>
</feature>
<gene>
    <name evidence="2" type="ORF">WJX74_008529</name>
</gene>
<keyword evidence="3" id="KW-1185">Reference proteome</keyword>
<organism evidence="2 3">
    <name type="scientific">Apatococcus lobatus</name>
    <dbReference type="NCBI Taxonomy" id="904363"/>
    <lineage>
        <taxon>Eukaryota</taxon>
        <taxon>Viridiplantae</taxon>
        <taxon>Chlorophyta</taxon>
        <taxon>core chlorophytes</taxon>
        <taxon>Trebouxiophyceae</taxon>
        <taxon>Chlorellales</taxon>
        <taxon>Chlorellaceae</taxon>
        <taxon>Apatococcus</taxon>
    </lineage>
</organism>
<dbReference type="EMBL" id="JALJOS010000016">
    <property type="protein sequence ID" value="KAK9828316.1"/>
    <property type="molecule type" value="Genomic_DNA"/>
</dbReference>